<dbReference type="Proteomes" id="UP000789920">
    <property type="component" value="Unassembled WGS sequence"/>
</dbReference>
<keyword evidence="2" id="KW-1185">Reference proteome</keyword>
<organism evidence="1 2">
    <name type="scientific">Racocetra persica</name>
    <dbReference type="NCBI Taxonomy" id="160502"/>
    <lineage>
        <taxon>Eukaryota</taxon>
        <taxon>Fungi</taxon>
        <taxon>Fungi incertae sedis</taxon>
        <taxon>Mucoromycota</taxon>
        <taxon>Glomeromycotina</taxon>
        <taxon>Glomeromycetes</taxon>
        <taxon>Diversisporales</taxon>
        <taxon>Gigasporaceae</taxon>
        <taxon>Racocetra</taxon>
    </lineage>
</organism>
<name>A0ACA9SH03_9GLOM</name>
<feature type="non-terminal residue" evidence="1">
    <location>
        <position position="1"/>
    </location>
</feature>
<reference evidence="1" key="1">
    <citation type="submission" date="2021-06" db="EMBL/GenBank/DDBJ databases">
        <authorList>
            <person name="Kallberg Y."/>
            <person name="Tangrot J."/>
            <person name="Rosling A."/>
        </authorList>
    </citation>
    <scope>NUCLEOTIDE SEQUENCE</scope>
    <source>
        <strain evidence="1">MA461A</strain>
    </source>
</reference>
<evidence type="ECO:0000313" key="1">
    <source>
        <dbReference type="EMBL" id="CAG8839498.1"/>
    </source>
</evidence>
<sequence length="250" mass="29001">LAMGSAVAPVAANMYMAQVLIESFGEPGNNAWSSIIMIRSYIDDLFAVMTDDFPLDFIGHKISNVASPSRFELEGVMGNKVSFLDLELEICVKLSSVNKAYACVSIKPYDKPTNIHAYTDTESYYPYNYRYSWIQGENIRLIRNSDKEFSYEKALYEFKYFLENRRYPKVEINKHLRLNNYSDRNDLLLVRDFKKDFISQIDFIIPVQNTPSRDIIIKLFRKVFKIYNCNATVQSNRILRVAFPVRKGTA</sequence>
<feature type="non-terminal residue" evidence="1">
    <location>
        <position position="250"/>
    </location>
</feature>
<proteinExistence type="predicted"/>
<comment type="caution">
    <text evidence="1">The sequence shown here is derived from an EMBL/GenBank/DDBJ whole genome shotgun (WGS) entry which is preliminary data.</text>
</comment>
<gene>
    <name evidence="1" type="ORF">RPERSI_LOCUS31073</name>
</gene>
<evidence type="ECO:0000313" key="2">
    <source>
        <dbReference type="Proteomes" id="UP000789920"/>
    </source>
</evidence>
<protein>
    <submittedName>
        <fullName evidence="1">21549_t:CDS:1</fullName>
    </submittedName>
</protein>
<dbReference type="EMBL" id="CAJVQC010123784">
    <property type="protein sequence ID" value="CAG8839498.1"/>
    <property type="molecule type" value="Genomic_DNA"/>
</dbReference>
<accession>A0ACA9SH03</accession>